<reference evidence="1 2" key="1">
    <citation type="submission" date="2020-04" db="EMBL/GenBank/DDBJ databases">
        <authorList>
            <person name="Yoon J."/>
        </authorList>
    </citation>
    <scope>NUCLEOTIDE SEQUENCE [LARGE SCALE GENOMIC DNA]</scope>
    <source>
        <strain evidence="1 2">DJ-13</strain>
    </source>
</reference>
<evidence type="ECO:0000313" key="1">
    <source>
        <dbReference type="EMBL" id="NKI31549.1"/>
    </source>
</evidence>
<dbReference type="InterPro" id="IPR019619">
    <property type="entry name" value="DUF2490"/>
</dbReference>
<sequence length="228" mass="27313">MYCSNKGFWVSMLFTLYFFSIKAQDNFIGLWQQTAAVNYKVSPFYLHNFALNSRNYLYRDNNLELSARHLDFIHFSNLRVSEGQSIAVGLQYRHREPFDGGSNELRFTQQYNINTRPNVVRYGHRVRAQQRIRSSRTVHRFRYRFSTDFPLKGEKLDVGEPYLVTNVEKLLSVARQKKPQYDIRFTVNLGWKLNDRYKFQFGVEHRLEDLAQYERHELFLMSRLNLSL</sequence>
<dbReference type="Proteomes" id="UP000718451">
    <property type="component" value="Unassembled WGS sequence"/>
</dbReference>
<gene>
    <name evidence="1" type="ORF">HCU67_06295</name>
</gene>
<dbReference type="EMBL" id="JAAWWL010000001">
    <property type="protein sequence ID" value="NKI31549.1"/>
    <property type="molecule type" value="Genomic_DNA"/>
</dbReference>
<protein>
    <submittedName>
        <fullName evidence="1">DUF2490 domain-containing protein</fullName>
    </submittedName>
</protein>
<comment type="caution">
    <text evidence="1">The sequence shown here is derived from an EMBL/GenBank/DDBJ whole genome shotgun (WGS) entry which is preliminary data.</text>
</comment>
<accession>A0ABX1GPN3</accession>
<proteinExistence type="predicted"/>
<name>A0ABX1GPN3_9FLAO</name>
<keyword evidence="2" id="KW-1185">Reference proteome</keyword>
<dbReference type="Pfam" id="PF10677">
    <property type="entry name" value="DUF2490"/>
    <property type="match status" value="1"/>
</dbReference>
<evidence type="ECO:0000313" key="2">
    <source>
        <dbReference type="Proteomes" id="UP000718451"/>
    </source>
</evidence>
<organism evidence="1 2">
    <name type="scientific">Croceivirga thetidis</name>
    <dbReference type="NCBI Taxonomy" id="2721623"/>
    <lineage>
        <taxon>Bacteria</taxon>
        <taxon>Pseudomonadati</taxon>
        <taxon>Bacteroidota</taxon>
        <taxon>Flavobacteriia</taxon>
        <taxon>Flavobacteriales</taxon>
        <taxon>Flavobacteriaceae</taxon>
        <taxon>Croceivirga</taxon>
    </lineage>
</organism>